<sequence>MPLTLDPGLLQGPLDADRAVGQIDAPQFGRHSAAEGVQSGVWLPGAELEQFRALLGPLRVTELGAADITFRPAEDVPVDKEATDLVHHALGLLREDLQRNAVAVAGSLDCPWEDLAEVEVRITSSLECWRCPAKRSPPPSTARPPCPNRPG</sequence>
<accession>A0ABV7SMD8</accession>
<reference evidence="2" key="1">
    <citation type="journal article" date="2019" name="Int. J. Syst. Evol. Microbiol.">
        <title>The Global Catalogue of Microorganisms (GCM) 10K type strain sequencing project: providing services to taxonomists for standard genome sequencing and annotation.</title>
        <authorList>
            <consortium name="The Broad Institute Genomics Platform"/>
            <consortium name="The Broad Institute Genome Sequencing Center for Infectious Disease"/>
            <person name="Wu L."/>
            <person name="Ma J."/>
        </authorList>
    </citation>
    <scope>NUCLEOTIDE SEQUENCE [LARGE SCALE GENOMIC DNA]</scope>
    <source>
        <strain evidence="2">CGMCC 4.7035</strain>
    </source>
</reference>
<dbReference type="EMBL" id="JBHRWR010000033">
    <property type="protein sequence ID" value="MFC3577491.1"/>
    <property type="molecule type" value="Genomic_DNA"/>
</dbReference>
<proteinExistence type="predicted"/>
<dbReference type="Proteomes" id="UP001595701">
    <property type="component" value="Unassembled WGS sequence"/>
</dbReference>
<dbReference type="RefSeq" id="WP_386276348.1">
    <property type="nucleotide sequence ID" value="NZ_JBHRWR010000033.1"/>
</dbReference>
<evidence type="ECO:0000313" key="2">
    <source>
        <dbReference type="Proteomes" id="UP001595701"/>
    </source>
</evidence>
<name>A0ABV7SMD8_9ACTN</name>
<keyword evidence="2" id="KW-1185">Reference proteome</keyword>
<evidence type="ECO:0000313" key="1">
    <source>
        <dbReference type="EMBL" id="MFC3577491.1"/>
    </source>
</evidence>
<organism evidence="1 2">
    <name type="scientific">Streptomyces yaanensis</name>
    <dbReference type="NCBI Taxonomy" id="1142239"/>
    <lineage>
        <taxon>Bacteria</taxon>
        <taxon>Bacillati</taxon>
        <taxon>Actinomycetota</taxon>
        <taxon>Actinomycetes</taxon>
        <taxon>Kitasatosporales</taxon>
        <taxon>Streptomycetaceae</taxon>
        <taxon>Streptomyces</taxon>
    </lineage>
</organism>
<protein>
    <submittedName>
        <fullName evidence="1">Uncharacterized protein</fullName>
    </submittedName>
</protein>
<comment type="caution">
    <text evidence="1">The sequence shown here is derived from an EMBL/GenBank/DDBJ whole genome shotgun (WGS) entry which is preliminary data.</text>
</comment>
<gene>
    <name evidence="1" type="ORF">ACFOZ0_30325</name>
</gene>
<feature type="non-terminal residue" evidence="1">
    <location>
        <position position="151"/>
    </location>
</feature>